<feature type="region of interest" description="Disordered" evidence="1">
    <location>
        <begin position="1"/>
        <end position="27"/>
    </location>
</feature>
<accession>A0ABY7DRV6</accession>
<protein>
    <submittedName>
        <fullName evidence="2">Uncharacterized protein</fullName>
    </submittedName>
</protein>
<name>A0ABY7DRV6_MYAAR</name>
<keyword evidence="3" id="KW-1185">Reference proteome</keyword>
<proteinExistence type="predicted"/>
<feature type="compositionally biased region" description="Basic and acidic residues" evidence="1">
    <location>
        <begin position="16"/>
        <end position="27"/>
    </location>
</feature>
<gene>
    <name evidence="2" type="ORF">MAR_024492</name>
</gene>
<dbReference type="Proteomes" id="UP001164746">
    <property type="component" value="Chromosome 3"/>
</dbReference>
<feature type="non-terminal residue" evidence="2">
    <location>
        <position position="1"/>
    </location>
</feature>
<evidence type="ECO:0000313" key="2">
    <source>
        <dbReference type="EMBL" id="WAR00120.1"/>
    </source>
</evidence>
<sequence>FIERRHPQTTSTTERSPLEVDRPPKHRQDEVIYVNNNRKNPVYSTPYWNMNTPYNRLGNADAARGLSVATANRMTPLVTLLSLTVFNALR</sequence>
<organism evidence="2 3">
    <name type="scientific">Mya arenaria</name>
    <name type="common">Soft-shell clam</name>
    <dbReference type="NCBI Taxonomy" id="6604"/>
    <lineage>
        <taxon>Eukaryota</taxon>
        <taxon>Metazoa</taxon>
        <taxon>Spiralia</taxon>
        <taxon>Lophotrochozoa</taxon>
        <taxon>Mollusca</taxon>
        <taxon>Bivalvia</taxon>
        <taxon>Autobranchia</taxon>
        <taxon>Heteroconchia</taxon>
        <taxon>Euheterodonta</taxon>
        <taxon>Imparidentia</taxon>
        <taxon>Neoheterodontei</taxon>
        <taxon>Myida</taxon>
        <taxon>Myoidea</taxon>
        <taxon>Myidae</taxon>
        <taxon>Mya</taxon>
    </lineage>
</organism>
<dbReference type="EMBL" id="CP111014">
    <property type="protein sequence ID" value="WAR00120.1"/>
    <property type="molecule type" value="Genomic_DNA"/>
</dbReference>
<evidence type="ECO:0000313" key="3">
    <source>
        <dbReference type="Proteomes" id="UP001164746"/>
    </source>
</evidence>
<evidence type="ECO:0000256" key="1">
    <source>
        <dbReference type="SAM" id="MobiDB-lite"/>
    </source>
</evidence>
<reference evidence="2" key="1">
    <citation type="submission" date="2022-11" db="EMBL/GenBank/DDBJ databases">
        <title>Centuries of genome instability and evolution in soft-shell clam transmissible cancer (bioRxiv).</title>
        <authorList>
            <person name="Hart S.F.M."/>
            <person name="Yonemitsu M.A."/>
            <person name="Giersch R.M."/>
            <person name="Beal B.F."/>
            <person name="Arriagada G."/>
            <person name="Davis B.W."/>
            <person name="Ostrander E.A."/>
            <person name="Goff S.P."/>
            <person name="Metzger M.J."/>
        </authorList>
    </citation>
    <scope>NUCLEOTIDE SEQUENCE</scope>
    <source>
        <strain evidence="2">MELC-2E11</strain>
        <tissue evidence="2">Siphon/mantle</tissue>
    </source>
</reference>